<reference evidence="2 3" key="1">
    <citation type="journal article" date="2021" name="Commun. Biol.">
        <title>The genome of Shorea leprosula (Dipterocarpaceae) highlights the ecological relevance of drought in aseasonal tropical rainforests.</title>
        <authorList>
            <person name="Ng K.K.S."/>
            <person name="Kobayashi M.J."/>
            <person name="Fawcett J.A."/>
            <person name="Hatakeyama M."/>
            <person name="Paape T."/>
            <person name="Ng C.H."/>
            <person name="Ang C.C."/>
            <person name="Tnah L.H."/>
            <person name="Lee C.T."/>
            <person name="Nishiyama T."/>
            <person name="Sese J."/>
            <person name="O'Brien M.J."/>
            <person name="Copetti D."/>
            <person name="Mohd Noor M.I."/>
            <person name="Ong R.C."/>
            <person name="Putra M."/>
            <person name="Sireger I.Z."/>
            <person name="Indrioko S."/>
            <person name="Kosugi Y."/>
            <person name="Izuno A."/>
            <person name="Isagi Y."/>
            <person name="Lee S.L."/>
            <person name="Shimizu K.K."/>
        </authorList>
    </citation>
    <scope>NUCLEOTIDE SEQUENCE [LARGE SCALE GENOMIC DNA]</scope>
    <source>
        <strain evidence="2">214</strain>
    </source>
</reference>
<evidence type="ECO:0000313" key="2">
    <source>
        <dbReference type="EMBL" id="GKV31448.1"/>
    </source>
</evidence>
<comment type="caution">
    <text evidence="2">The sequence shown here is derived from an EMBL/GenBank/DDBJ whole genome shotgun (WGS) entry which is preliminary data.</text>
</comment>
<gene>
    <name evidence="2" type="ORF">SLEP1_g40133</name>
</gene>
<accession>A0AAV5L2H4</accession>
<feature type="compositionally biased region" description="Polar residues" evidence="1">
    <location>
        <begin position="81"/>
        <end position="99"/>
    </location>
</feature>
<organism evidence="2 3">
    <name type="scientific">Rubroshorea leprosula</name>
    <dbReference type="NCBI Taxonomy" id="152421"/>
    <lineage>
        <taxon>Eukaryota</taxon>
        <taxon>Viridiplantae</taxon>
        <taxon>Streptophyta</taxon>
        <taxon>Embryophyta</taxon>
        <taxon>Tracheophyta</taxon>
        <taxon>Spermatophyta</taxon>
        <taxon>Magnoliopsida</taxon>
        <taxon>eudicotyledons</taxon>
        <taxon>Gunneridae</taxon>
        <taxon>Pentapetalae</taxon>
        <taxon>rosids</taxon>
        <taxon>malvids</taxon>
        <taxon>Malvales</taxon>
        <taxon>Dipterocarpaceae</taxon>
        <taxon>Rubroshorea</taxon>
    </lineage>
</organism>
<name>A0AAV5L2H4_9ROSI</name>
<dbReference type="EMBL" id="BPVZ01000091">
    <property type="protein sequence ID" value="GKV31448.1"/>
    <property type="molecule type" value="Genomic_DNA"/>
</dbReference>
<evidence type="ECO:0000313" key="3">
    <source>
        <dbReference type="Proteomes" id="UP001054252"/>
    </source>
</evidence>
<dbReference type="AlphaFoldDB" id="A0AAV5L2H4"/>
<protein>
    <submittedName>
        <fullName evidence="2">Uncharacterized protein</fullName>
    </submittedName>
</protein>
<sequence length="142" mass="15682">MAYDQQHHLRLVADEGFRLIEEHYGPTGRWADNSLQYYQRPAGPKPPKPVTVVQRLVFSSTSGTYANEAPRVPPPKEAGNPRSNLLQSTQGHGGPNSYQVPPTITSGGWYICWVPPVPTRKGDAISSDLAAKTYGGYLIRDY</sequence>
<keyword evidence="3" id="KW-1185">Reference proteome</keyword>
<proteinExistence type="predicted"/>
<dbReference type="Proteomes" id="UP001054252">
    <property type="component" value="Unassembled WGS sequence"/>
</dbReference>
<evidence type="ECO:0000256" key="1">
    <source>
        <dbReference type="SAM" id="MobiDB-lite"/>
    </source>
</evidence>
<feature type="region of interest" description="Disordered" evidence="1">
    <location>
        <begin position="63"/>
        <end position="99"/>
    </location>
</feature>